<accession>A0A6A6V6D2</accession>
<feature type="compositionally biased region" description="Low complexity" evidence="1">
    <location>
        <begin position="280"/>
        <end position="302"/>
    </location>
</feature>
<feature type="compositionally biased region" description="Polar residues" evidence="1">
    <location>
        <begin position="35"/>
        <end position="62"/>
    </location>
</feature>
<feature type="region of interest" description="Disordered" evidence="1">
    <location>
        <begin position="253"/>
        <end position="306"/>
    </location>
</feature>
<name>A0A6A6V6D2_9PLEO</name>
<evidence type="ECO:0000256" key="1">
    <source>
        <dbReference type="SAM" id="MobiDB-lite"/>
    </source>
</evidence>
<feature type="compositionally biased region" description="Polar residues" evidence="1">
    <location>
        <begin position="1"/>
        <end position="10"/>
    </location>
</feature>
<sequence>MADVTAQLQQWAFEKQPHNPDSSASSPQLCHAESETLNVDTAVSAQPSPESTKSLELQQRYLSSEEDLSPLEGCESGSECDDDDVEIVSLHDGQDDTRKMTIARFNGKSGDMAVMVSYVSAGRAKVIDLALPPPTTRSDLPQRSASLAALPVTAIDRLKKLGQANRASLAAAPSSTRSLSPAHSSREPRRPSTGHARIPSLRRSDTSSFTTASTRSTSPAVSTTSDAPTALPSRPASIAAPRRLTLGRSSLFLSSSQAPPVPQTRPFPPLTPLSSERSHSFLSSDPYESANSSAASPIIKSSSPHKRLRSISQKLSLAKIAISPSTSTKKWDSRIHGSARLPPTPKTPFSPMTPMSAPVGVGFGAFPASKRRDSRLGRSGSREGEKSVGLGLTTSATSMGMKQKLVPRGADERAPILELPDFPDEMEAKAEKSRRLRKRKSLMSLITQDS</sequence>
<feature type="compositionally biased region" description="Polar residues" evidence="1">
    <location>
        <begin position="173"/>
        <end position="183"/>
    </location>
</feature>
<feature type="region of interest" description="Disordered" evidence="1">
    <location>
        <begin position="1"/>
        <end position="82"/>
    </location>
</feature>
<proteinExistence type="predicted"/>
<keyword evidence="3" id="KW-1185">Reference proteome</keyword>
<dbReference type="Proteomes" id="UP000799440">
    <property type="component" value="Unassembled WGS sequence"/>
</dbReference>
<feature type="region of interest" description="Disordered" evidence="1">
    <location>
        <begin position="328"/>
        <end position="450"/>
    </location>
</feature>
<feature type="compositionally biased region" description="Polar residues" evidence="1">
    <location>
        <begin position="19"/>
        <end position="28"/>
    </location>
</feature>
<gene>
    <name evidence="2" type="ORF">M011DRAFT_405279</name>
</gene>
<evidence type="ECO:0000313" key="2">
    <source>
        <dbReference type="EMBL" id="KAF2746055.1"/>
    </source>
</evidence>
<feature type="compositionally biased region" description="Pro residues" evidence="1">
    <location>
        <begin position="259"/>
        <end position="271"/>
    </location>
</feature>
<feature type="compositionally biased region" description="Basic and acidic residues" evidence="1">
    <location>
        <begin position="370"/>
        <end position="386"/>
    </location>
</feature>
<feature type="compositionally biased region" description="Low complexity" evidence="1">
    <location>
        <begin position="206"/>
        <end position="225"/>
    </location>
</feature>
<feature type="region of interest" description="Disordered" evidence="1">
    <location>
        <begin position="166"/>
        <end position="241"/>
    </location>
</feature>
<dbReference type="OrthoDB" id="3926619at2759"/>
<reference evidence="2" key="1">
    <citation type="journal article" date="2020" name="Stud. Mycol.">
        <title>101 Dothideomycetes genomes: a test case for predicting lifestyles and emergence of pathogens.</title>
        <authorList>
            <person name="Haridas S."/>
            <person name="Albert R."/>
            <person name="Binder M."/>
            <person name="Bloem J."/>
            <person name="Labutti K."/>
            <person name="Salamov A."/>
            <person name="Andreopoulos B."/>
            <person name="Baker S."/>
            <person name="Barry K."/>
            <person name="Bills G."/>
            <person name="Bluhm B."/>
            <person name="Cannon C."/>
            <person name="Castanera R."/>
            <person name="Culley D."/>
            <person name="Daum C."/>
            <person name="Ezra D."/>
            <person name="Gonzalez J."/>
            <person name="Henrissat B."/>
            <person name="Kuo A."/>
            <person name="Liang C."/>
            <person name="Lipzen A."/>
            <person name="Lutzoni F."/>
            <person name="Magnuson J."/>
            <person name="Mondo S."/>
            <person name="Nolan M."/>
            <person name="Ohm R."/>
            <person name="Pangilinan J."/>
            <person name="Park H.-J."/>
            <person name="Ramirez L."/>
            <person name="Alfaro M."/>
            <person name="Sun H."/>
            <person name="Tritt A."/>
            <person name="Yoshinaga Y."/>
            <person name="Zwiers L.-H."/>
            <person name="Turgeon B."/>
            <person name="Goodwin S."/>
            <person name="Spatafora J."/>
            <person name="Crous P."/>
            <person name="Grigoriev I."/>
        </authorList>
    </citation>
    <scope>NUCLEOTIDE SEQUENCE</scope>
    <source>
        <strain evidence="2">CBS 119925</strain>
    </source>
</reference>
<dbReference type="AlphaFoldDB" id="A0A6A6V6D2"/>
<dbReference type="EMBL" id="MU006579">
    <property type="protein sequence ID" value="KAF2746055.1"/>
    <property type="molecule type" value="Genomic_DNA"/>
</dbReference>
<evidence type="ECO:0000313" key="3">
    <source>
        <dbReference type="Proteomes" id="UP000799440"/>
    </source>
</evidence>
<organism evidence="2 3">
    <name type="scientific">Sporormia fimetaria CBS 119925</name>
    <dbReference type="NCBI Taxonomy" id="1340428"/>
    <lineage>
        <taxon>Eukaryota</taxon>
        <taxon>Fungi</taxon>
        <taxon>Dikarya</taxon>
        <taxon>Ascomycota</taxon>
        <taxon>Pezizomycotina</taxon>
        <taxon>Dothideomycetes</taxon>
        <taxon>Pleosporomycetidae</taxon>
        <taxon>Pleosporales</taxon>
        <taxon>Sporormiaceae</taxon>
        <taxon>Sporormia</taxon>
    </lineage>
</organism>
<protein>
    <submittedName>
        <fullName evidence="2">Uncharacterized protein</fullName>
    </submittedName>
</protein>